<dbReference type="AlphaFoldDB" id="A0AA36IP24"/>
<comment type="caution">
    <text evidence="1">The sequence shown here is derived from an EMBL/GenBank/DDBJ whole genome shotgun (WGS) entry which is preliminary data.</text>
</comment>
<evidence type="ECO:0000313" key="1">
    <source>
        <dbReference type="EMBL" id="CAJ1390881.1"/>
    </source>
</evidence>
<dbReference type="Proteomes" id="UP001178507">
    <property type="component" value="Unassembled WGS sequence"/>
</dbReference>
<organism evidence="1 2">
    <name type="scientific">Effrenium voratum</name>
    <dbReference type="NCBI Taxonomy" id="2562239"/>
    <lineage>
        <taxon>Eukaryota</taxon>
        <taxon>Sar</taxon>
        <taxon>Alveolata</taxon>
        <taxon>Dinophyceae</taxon>
        <taxon>Suessiales</taxon>
        <taxon>Symbiodiniaceae</taxon>
        <taxon>Effrenium</taxon>
    </lineage>
</organism>
<proteinExistence type="predicted"/>
<keyword evidence="2" id="KW-1185">Reference proteome</keyword>
<reference evidence="1" key="1">
    <citation type="submission" date="2023-08" db="EMBL/GenBank/DDBJ databases">
        <authorList>
            <person name="Chen Y."/>
            <person name="Shah S."/>
            <person name="Dougan E. K."/>
            <person name="Thang M."/>
            <person name="Chan C."/>
        </authorList>
    </citation>
    <scope>NUCLEOTIDE SEQUENCE</scope>
</reference>
<sequence>MARDPSLVLAVEEVSSHYVFQTLASRCNIEALNCSSLSELMSFSAKDPVMVITDNIDWLQKLKGTSGTQGIFLIDATCSGWDWGCQHELLPSCSLEDFEQSLRHGARWLEQQA</sequence>
<accession>A0AA36IP24</accession>
<evidence type="ECO:0000313" key="2">
    <source>
        <dbReference type="Proteomes" id="UP001178507"/>
    </source>
</evidence>
<gene>
    <name evidence="1" type="ORF">EVOR1521_LOCUS16186</name>
</gene>
<protein>
    <submittedName>
        <fullName evidence="1">Uncharacterized protein</fullName>
    </submittedName>
</protein>
<dbReference type="EMBL" id="CAUJNA010002167">
    <property type="protein sequence ID" value="CAJ1390881.1"/>
    <property type="molecule type" value="Genomic_DNA"/>
</dbReference>
<name>A0AA36IP24_9DINO</name>